<feature type="region of interest" description="Disordered" evidence="1">
    <location>
        <begin position="1"/>
        <end position="20"/>
    </location>
</feature>
<organism evidence="3">
    <name type="scientific">Proboscia inermis</name>
    <dbReference type="NCBI Taxonomy" id="420281"/>
    <lineage>
        <taxon>Eukaryota</taxon>
        <taxon>Sar</taxon>
        <taxon>Stramenopiles</taxon>
        <taxon>Ochrophyta</taxon>
        <taxon>Bacillariophyta</taxon>
        <taxon>Coscinodiscophyceae</taxon>
        <taxon>Rhizosoleniophycidae</taxon>
        <taxon>Rhizosoleniales</taxon>
        <taxon>Rhizosoleniaceae</taxon>
        <taxon>Proboscia</taxon>
    </lineage>
</organism>
<name>A0A7S0BWW6_9STRA</name>
<dbReference type="GO" id="GO:0003755">
    <property type="term" value="F:peptidyl-prolyl cis-trans isomerase activity"/>
    <property type="evidence" value="ECO:0007669"/>
    <property type="project" value="InterPro"/>
</dbReference>
<accession>A0A7S0BWW6</accession>
<evidence type="ECO:0000313" key="3">
    <source>
        <dbReference type="EMBL" id="CAD8405829.1"/>
    </source>
</evidence>
<evidence type="ECO:0000259" key="2">
    <source>
        <dbReference type="Pfam" id="PF00160"/>
    </source>
</evidence>
<dbReference type="EMBL" id="HBEL01004111">
    <property type="protein sequence ID" value="CAD8405829.1"/>
    <property type="molecule type" value="Transcribed_RNA"/>
</dbReference>
<sequence length="99" mass="10829">MHGIPGKIPPPNLDVNETNTGTVLSNQRGTVSIAHWDVPDCGNIEFFINLKSNPHLDSAYGGFCVFAEVQDEDSFRVVDSIAAVILLGQHPKIIRIRTC</sequence>
<gene>
    <name evidence="3" type="ORF">PINE0816_LOCUS1944</name>
</gene>
<reference evidence="3" key="1">
    <citation type="submission" date="2021-01" db="EMBL/GenBank/DDBJ databases">
        <authorList>
            <person name="Corre E."/>
            <person name="Pelletier E."/>
            <person name="Niang G."/>
            <person name="Scheremetjew M."/>
            <person name="Finn R."/>
            <person name="Kale V."/>
            <person name="Holt S."/>
            <person name="Cochrane G."/>
            <person name="Meng A."/>
            <person name="Brown T."/>
            <person name="Cohen L."/>
        </authorList>
    </citation>
    <scope>NUCLEOTIDE SEQUENCE</scope>
    <source>
        <strain evidence="3">CCAP1064/1</strain>
    </source>
</reference>
<dbReference type="InterPro" id="IPR029000">
    <property type="entry name" value="Cyclophilin-like_dom_sf"/>
</dbReference>
<dbReference type="Gene3D" id="2.40.100.10">
    <property type="entry name" value="Cyclophilin-like"/>
    <property type="match status" value="1"/>
</dbReference>
<dbReference type="InterPro" id="IPR002130">
    <property type="entry name" value="Cyclophilin-type_PPIase_dom"/>
</dbReference>
<proteinExistence type="predicted"/>
<evidence type="ECO:0000256" key="1">
    <source>
        <dbReference type="SAM" id="MobiDB-lite"/>
    </source>
</evidence>
<dbReference type="SUPFAM" id="SSF50891">
    <property type="entry name" value="Cyclophilin-like"/>
    <property type="match status" value="1"/>
</dbReference>
<dbReference type="AlphaFoldDB" id="A0A7S0BWW6"/>
<dbReference type="Pfam" id="PF00160">
    <property type="entry name" value="Pro_isomerase"/>
    <property type="match status" value="1"/>
</dbReference>
<protein>
    <recommendedName>
        <fullName evidence="2">PPIase cyclophilin-type domain-containing protein</fullName>
    </recommendedName>
</protein>
<feature type="domain" description="PPIase cyclophilin-type" evidence="2">
    <location>
        <begin position="20"/>
        <end position="97"/>
    </location>
</feature>